<dbReference type="EMBL" id="JAENIM010000039">
    <property type="protein sequence ID" value="MBK1791062.1"/>
    <property type="molecule type" value="Genomic_DNA"/>
</dbReference>
<sequence>MMKNILKKLLIFAFAYACLDSQIHADFVRNDGDSLYYTYLDYLSTCEKLLISADKIDKLPNINEEDKMVVRVVYTAGWVQKSYTMVLGELNEPVLVERRVLSRDSVIKLSRHGVKIPADKHLRLLNAQALSTLAEEPMDLAPPNPASEDAPWVFLMIKMKGQAEPKYYIRSLEEDKYLLEGYFKGLLSIKDLL</sequence>
<reference evidence="2" key="1">
    <citation type="submission" date="2021-01" db="EMBL/GenBank/DDBJ databases">
        <title>Modified the classification status of verrucomicrobia.</title>
        <authorList>
            <person name="Feng X."/>
        </authorList>
    </citation>
    <scope>NUCLEOTIDE SEQUENCE</scope>
    <source>
        <strain evidence="2">_KCTC 22039</strain>
    </source>
</reference>
<dbReference type="RefSeq" id="WP_200311079.1">
    <property type="nucleotide sequence ID" value="NZ_JAENIM010000039.1"/>
</dbReference>
<dbReference type="AlphaFoldDB" id="A0A8J7ME74"/>
<keyword evidence="1" id="KW-0732">Signal</keyword>
<evidence type="ECO:0000313" key="2">
    <source>
        <dbReference type="EMBL" id="MBK1791062.1"/>
    </source>
</evidence>
<organism evidence="2 3">
    <name type="scientific">Persicirhabdus sediminis</name>
    <dbReference type="NCBI Taxonomy" id="454144"/>
    <lineage>
        <taxon>Bacteria</taxon>
        <taxon>Pseudomonadati</taxon>
        <taxon>Verrucomicrobiota</taxon>
        <taxon>Verrucomicrobiia</taxon>
        <taxon>Verrucomicrobiales</taxon>
        <taxon>Verrucomicrobiaceae</taxon>
        <taxon>Persicirhabdus</taxon>
    </lineage>
</organism>
<feature type="signal peptide" evidence="1">
    <location>
        <begin position="1"/>
        <end position="25"/>
    </location>
</feature>
<feature type="chain" id="PRO_5035285112" evidence="1">
    <location>
        <begin position="26"/>
        <end position="193"/>
    </location>
</feature>
<evidence type="ECO:0000256" key="1">
    <source>
        <dbReference type="SAM" id="SignalP"/>
    </source>
</evidence>
<protein>
    <submittedName>
        <fullName evidence="2">Uncharacterized protein</fullName>
    </submittedName>
</protein>
<accession>A0A8J7ME74</accession>
<keyword evidence="3" id="KW-1185">Reference proteome</keyword>
<evidence type="ECO:0000313" key="3">
    <source>
        <dbReference type="Proteomes" id="UP000624703"/>
    </source>
</evidence>
<dbReference type="Proteomes" id="UP000624703">
    <property type="component" value="Unassembled WGS sequence"/>
</dbReference>
<gene>
    <name evidence="2" type="ORF">JIN82_07850</name>
</gene>
<name>A0A8J7ME74_9BACT</name>
<comment type="caution">
    <text evidence="2">The sequence shown here is derived from an EMBL/GenBank/DDBJ whole genome shotgun (WGS) entry which is preliminary data.</text>
</comment>
<proteinExistence type="predicted"/>